<dbReference type="InParanoid" id="K1QAC5"/>
<dbReference type="HOGENOM" id="CLU_3126402_0_0_1"/>
<protein>
    <submittedName>
        <fullName evidence="1">Uncharacterized protein</fullName>
    </submittedName>
</protein>
<proteinExistence type="predicted"/>
<dbReference type="EMBL" id="JH818149">
    <property type="protein sequence ID" value="EKC18446.1"/>
    <property type="molecule type" value="Genomic_DNA"/>
</dbReference>
<reference evidence="1" key="1">
    <citation type="journal article" date="2012" name="Nature">
        <title>The oyster genome reveals stress adaptation and complexity of shell formation.</title>
        <authorList>
            <person name="Zhang G."/>
            <person name="Fang X."/>
            <person name="Guo X."/>
            <person name="Li L."/>
            <person name="Luo R."/>
            <person name="Xu F."/>
            <person name="Yang P."/>
            <person name="Zhang L."/>
            <person name="Wang X."/>
            <person name="Qi H."/>
            <person name="Xiong Z."/>
            <person name="Que H."/>
            <person name="Xie Y."/>
            <person name="Holland P.W."/>
            <person name="Paps J."/>
            <person name="Zhu Y."/>
            <person name="Wu F."/>
            <person name="Chen Y."/>
            <person name="Wang J."/>
            <person name="Peng C."/>
            <person name="Meng J."/>
            <person name="Yang L."/>
            <person name="Liu J."/>
            <person name="Wen B."/>
            <person name="Zhang N."/>
            <person name="Huang Z."/>
            <person name="Zhu Q."/>
            <person name="Feng Y."/>
            <person name="Mount A."/>
            <person name="Hedgecock D."/>
            <person name="Xu Z."/>
            <person name="Liu Y."/>
            <person name="Domazet-Loso T."/>
            <person name="Du Y."/>
            <person name="Sun X."/>
            <person name="Zhang S."/>
            <person name="Liu B."/>
            <person name="Cheng P."/>
            <person name="Jiang X."/>
            <person name="Li J."/>
            <person name="Fan D."/>
            <person name="Wang W."/>
            <person name="Fu W."/>
            <person name="Wang T."/>
            <person name="Wang B."/>
            <person name="Zhang J."/>
            <person name="Peng Z."/>
            <person name="Li Y."/>
            <person name="Li N."/>
            <person name="Wang J."/>
            <person name="Chen M."/>
            <person name="He Y."/>
            <person name="Tan F."/>
            <person name="Song X."/>
            <person name="Zheng Q."/>
            <person name="Huang R."/>
            <person name="Yang H."/>
            <person name="Du X."/>
            <person name="Chen L."/>
            <person name="Yang M."/>
            <person name="Gaffney P.M."/>
            <person name="Wang S."/>
            <person name="Luo L."/>
            <person name="She Z."/>
            <person name="Ming Y."/>
            <person name="Huang W."/>
            <person name="Zhang S."/>
            <person name="Huang B."/>
            <person name="Zhang Y."/>
            <person name="Qu T."/>
            <person name="Ni P."/>
            <person name="Miao G."/>
            <person name="Wang J."/>
            <person name="Wang Q."/>
            <person name="Steinberg C.E."/>
            <person name="Wang H."/>
            <person name="Li N."/>
            <person name="Qian L."/>
            <person name="Zhang G."/>
            <person name="Li Y."/>
            <person name="Yang H."/>
            <person name="Liu X."/>
            <person name="Wang J."/>
            <person name="Yin Y."/>
            <person name="Wang J."/>
        </authorList>
    </citation>
    <scope>NUCLEOTIDE SEQUENCE [LARGE SCALE GENOMIC DNA]</scope>
    <source>
        <strain evidence="1">05x7-T-G4-1.051#20</strain>
    </source>
</reference>
<organism evidence="1">
    <name type="scientific">Magallana gigas</name>
    <name type="common">Pacific oyster</name>
    <name type="synonym">Crassostrea gigas</name>
    <dbReference type="NCBI Taxonomy" id="29159"/>
    <lineage>
        <taxon>Eukaryota</taxon>
        <taxon>Metazoa</taxon>
        <taxon>Spiralia</taxon>
        <taxon>Lophotrochozoa</taxon>
        <taxon>Mollusca</taxon>
        <taxon>Bivalvia</taxon>
        <taxon>Autobranchia</taxon>
        <taxon>Pteriomorphia</taxon>
        <taxon>Ostreida</taxon>
        <taxon>Ostreoidea</taxon>
        <taxon>Ostreidae</taxon>
        <taxon>Magallana</taxon>
    </lineage>
</organism>
<sequence>MNGGSVRLESLTAWRCEVFVRHSDISHGEFHNFTKEEGTNRMGLGRGFIS</sequence>
<dbReference type="AlphaFoldDB" id="K1QAC5"/>
<evidence type="ECO:0000313" key="1">
    <source>
        <dbReference type="EMBL" id="EKC18446.1"/>
    </source>
</evidence>
<accession>K1QAC5</accession>
<name>K1QAC5_MAGGI</name>
<gene>
    <name evidence="1" type="ORF">CGI_10012344</name>
</gene>